<reference evidence="3" key="1">
    <citation type="submission" date="2016-04" db="EMBL/GenBank/DDBJ databases">
        <authorList>
            <person name="Lyu Z."/>
            <person name="Lyu W."/>
        </authorList>
    </citation>
    <scope>NUCLEOTIDE SEQUENCE [LARGE SCALE GENOMIC DNA]</scope>
    <source>
        <strain evidence="3">C44</strain>
    </source>
</reference>
<dbReference type="PANTHER" id="PTHR12110">
    <property type="entry name" value="HYDROXYPYRUVATE ISOMERASE"/>
    <property type="match status" value="1"/>
</dbReference>
<dbReference type="Gene3D" id="3.20.20.150">
    <property type="entry name" value="Divalent-metal-dependent TIM barrel enzymes"/>
    <property type="match status" value="1"/>
</dbReference>
<gene>
    <name evidence="2" type="ORF">A6K24_22095</name>
</gene>
<dbReference type="AlphaFoldDB" id="A0A179SWT5"/>
<organism evidence="2 3">
    <name type="scientific">Metabacillus litoralis</name>
    <dbReference type="NCBI Taxonomy" id="152268"/>
    <lineage>
        <taxon>Bacteria</taxon>
        <taxon>Bacillati</taxon>
        <taxon>Bacillota</taxon>
        <taxon>Bacilli</taxon>
        <taxon>Bacillales</taxon>
        <taxon>Bacillaceae</taxon>
        <taxon>Metabacillus</taxon>
    </lineage>
</organism>
<feature type="domain" description="Xylose isomerase-like TIM barrel" evidence="1">
    <location>
        <begin position="20"/>
        <end position="269"/>
    </location>
</feature>
<dbReference type="Pfam" id="PF01261">
    <property type="entry name" value="AP_endonuc_2"/>
    <property type="match status" value="1"/>
</dbReference>
<sequence>MRLAYDPSHYRDNTNLKDTIDAVARLGYEYVEFSPRKDFIWFYEYPKVDKQLIKDLKRYCLDAGVKISSVLPVQQWSSPIEDERQAAVRNWKRCIEITSELGVDLMNSEFAGDKSRPVESEAAFVKSMEELMPLFEKEGIKLNLQSHPNDFIELNTEAIRMIRALDKDWIKLVYSVAHAFFYDDGVGDVEKHLEEAGDLLAHVLIADTLNHKAAFGLRYIVNPPNANVTIHQHLNPGEGEVNFEALYRKLREMKFDGILTNSVFAYPDKSEWSNEVTLKSIREGLKIKEGLNI</sequence>
<keyword evidence="3" id="KW-1185">Reference proteome</keyword>
<dbReference type="OrthoDB" id="3280201at2"/>
<dbReference type="STRING" id="152268.A6K24_22095"/>
<comment type="caution">
    <text evidence="2">The sequence shown here is derived from an EMBL/GenBank/DDBJ whole genome shotgun (WGS) entry which is preliminary data.</text>
</comment>
<proteinExistence type="predicted"/>
<name>A0A179SWT5_9BACI</name>
<dbReference type="Proteomes" id="UP000078534">
    <property type="component" value="Unassembled WGS sequence"/>
</dbReference>
<evidence type="ECO:0000259" key="1">
    <source>
        <dbReference type="Pfam" id="PF01261"/>
    </source>
</evidence>
<evidence type="ECO:0000313" key="2">
    <source>
        <dbReference type="EMBL" id="OAS86217.1"/>
    </source>
</evidence>
<accession>A0A179SWT5</accession>
<dbReference type="SUPFAM" id="SSF51658">
    <property type="entry name" value="Xylose isomerase-like"/>
    <property type="match status" value="1"/>
</dbReference>
<dbReference type="InterPro" id="IPR050312">
    <property type="entry name" value="IolE/XylAMocC-like"/>
</dbReference>
<dbReference type="PANTHER" id="PTHR12110:SF21">
    <property type="entry name" value="XYLOSE ISOMERASE-LIKE TIM BARREL DOMAIN-CONTAINING PROTEIN"/>
    <property type="match status" value="1"/>
</dbReference>
<protein>
    <submittedName>
        <fullName evidence="2">Protein iolH</fullName>
    </submittedName>
</protein>
<dbReference type="RefSeq" id="WP_066332334.1">
    <property type="nucleotide sequence ID" value="NZ_LWSG01000014.1"/>
</dbReference>
<dbReference type="InterPro" id="IPR036237">
    <property type="entry name" value="Xyl_isomerase-like_sf"/>
</dbReference>
<dbReference type="InterPro" id="IPR013022">
    <property type="entry name" value="Xyl_isomerase-like_TIM-brl"/>
</dbReference>
<dbReference type="EMBL" id="LWSG01000014">
    <property type="protein sequence ID" value="OAS86217.1"/>
    <property type="molecule type" value="Genomic_DNA"/>
</dbReference>
<evidence type="ECO:0000313" key="3">
    <source>
        <dbReference type="Proteomes" id="UP000078534"/>
    </source>
</evidence>